<dbReference type="Proteomes" id="UP001312865">
    <property type="component" value="Unassembled WGS sequence"/>
</dbReference>
<dbReference type="SUPFAM" id="SSF56752">
    <property type="entry name" value="D-aminoacid aminotransferase-like PLP-dependent enzymes"/>
    <property type="match status" value="1"/>
</dbReference>
<dbReference type="InterPro" id="IPR036038">
    <property type="entry name" value="Aminotransferase-like"/>
</dbReference>
<comment type="cofactor">
    <cofactor evidence="1 5">
        <name>pyridoxal 5'-phosphate</name>
        <dbReference type="ChEBI" id="CHEBI:597326"/>
    </cofactor>
</comment>
<comment type="similarity">
    <text evidence="2 4">Belongs to the class-IV pyridoxal-phosphate-dependent aminotransferase family.</text>
</comment>
<evidence type="ECO:0000256" key="3">
    <source>
        <dbReference type="ARBA" id="ARBA00022898"/>
    </source>
</evidence>
<comment type="caution">
    <text evidence="6">The sequence shown here is derived from an EMBL/GenBank/DDBJ whole genome shotgun (WGS) entry which is preliminary data.</text>
</comment>
<sequence length="288" mass="33100">MYLYMNGMYVKKEEAVISPFDHGFLYGMGLFETFRTYNGHPFLLDDHIERLHRGFQELNISHSIKKETILSILNELQVRNQLRDAYVRLNVSAGVGDIGLRSSAYDNPTIIVFQKEPPSLPSSEKEGKILNLKRNTPETRFRLKSHHYFNNMAAKRELGVSPDGEGIFLTEHRYVAEGITSNIFWYKGGKLYTPSVETGILNGITRQFILSISSRLEINVEEGLYSVDELLKADEIFVTNSIQEIVPLNKLCDEKFPGRKGKVFQLLSNYYKKKTEKLWSRHEIGGKI</sequence>
<dbReference type="CDD" id="cd00449">
    <property type="entry name" value="PLPDE_IV"/>
    <property type="match status" value="1"/>
</dbReference>
<evidence type="ECO:0000256" key="1">
    <source>
        <dbReference type="ARBA" id="ARBA00001933"/>
    </source>
</evidence>
<evidence type="ECO:0000256" key="5">
    <source>
        <dbReference type="RuleBase" id="RU004516"/>
    </source>
</evidence>
<organism evidence="6 7">
    <name type="scientific">Bacillus spongiae</name>
    <dbReference type="NCBI Taxonomy" id="2683610"/>
    <lineage>
        <taxon>Bacteria</taxon>
        <taxon>Bacillati</taxon>
        <taxon>Bacillota</taxon>
        <taxon>Bacilli</taxon>
        <taxon>Bacillales</taxon>
        <taxon>Bacillaceae</taxon>
        <taxon>Bacillus</taxon>
    </lineage>
</organism>
<dbReference type="InterPro" id="IPR001544">
    <property type="entry name" value="Aminotrans_IV"/>
</dbReference>
<keyword evidence="3 5" id="KW-0663">Pyridoxal phosphate</keyword>
<dbReference type="EMBL" id="JBBAXC010000028">
    <property type="protein sequence ID" value="MEI5909519.1"/>
    <property type="molecule type" value="Genomic_DNA"/>
</dbReference>
<keyword evidence="6" id="KW-0456">Lyase</keyword>
<evidence type="ECO:0000313" key="7">
    <source>
        <dbReference type="Proteomes" id="UP001312865"/>
    </source>
</evidence>
<dbReference type="InterPro" id="IPR043131">
    <property type="entry name" value="BCAT-like_N"/>
</dbReference>
<dbReference type="GO" id="GO:0008696">
    <property type="term" value="F:4-amino-4-deoxychorismate lyase activity"/>
    <property type="evidence" value="ECO:0007669"/>
    <property type="project" value="UniProtKB-EC"/>
</dbReference>
<dbReference type="Gene3D" id="3.30.470.10">
    <property type="match status" value="1"/>
</dbReference>
<dbReference type="InterPro" id="IPR050571">
    <property type="entry name" value="Class-IV_PLP-Dep_Aminotrnsfr"/>
</dbReference>
<dbReference type="PANTHER" id="PTHR42743:SF11">
    <property type="entry name" value="AMINODEOXYCHORISMATE LYASE"/>
    <property type="match status" value="1"/>
</dbReference>
<dbReference type="Pfam" id="PF01063">
    <property type="entry name" value="Aminotran_4"/>
    <property type="match status" value="1"/>
</dbReference>
<dbReference type="Gene3D" id="3.20.10.10">
    <property type="entry name" value="D-amino Acid Aminotransferase, subunit A, domain 2"/>
    <property type="match status" value="1"/>
</dbReference>
<name>A0ABU8HJD9_9BACI</name>
<accession>A0ABU8HJD9</accession>
<keyword evidence="7" id="KW-1185">Reference proteome</keyword>
<dbReference type="RefSeq" id="WP_336588961.1">
    <property type="nucleotide sequence ID" value="NZ_JBBAXC010000028.1"/>
</dbReference>
<dbReference type="InterPro" id="IPR043132">
    <property type="entry name" value="BCAT-like_C"/>
</dbReference>
<proteinExistence type="inferred from homology"/>
<gene>
    <name evidence="6" type="primary">pabC</name>
    <name evidence="6" type="ORF">WAK64_21055</name>
</gene>
<reference evidence="6 7" key="1">
    <citation type="journal article" date="2018" name="J. Microbiol.">
        <title>Bacillus spongiae sp. nov., isolated from sponge of Jeju Island.</title>
        <authorList>
            <person name="Lee G.E."/>
            <person name="Im W.T."/>
            <person name="Park J.S."/>
        </authorList>
    </citation>
    <scope>NUCLEOTIDE SEQUENCE [LARGE SCALE GENOMIC DNA]</scope>
    <source>
        <strain evidence="6 7">135PIL107-10</strain>
    </source>
</reference>
<evidence type="ECO:0000313" key="6">
    <source>
        <dbReference type="EMBL" id="MEI5909519.1"/>
    </source>
</evidence>
<dbReference type="PROSITE" id="PS00770">
    <property type="entry name" value="AA_TRANSFER_CLASS_4"/>
    <property type="match status" value="1"/>
</dbReference>
<dbReference type="PANTHER" id="PTHR42743">
    <property type="entry name" value="AMINO-ACID AMINOTRANSFERASE"/>
    <property type="match status" value="1"/>
</dbReference>
<dbReference type="EC" id="4.1.3.38" evidence="6"/>
<dbReference type="InterPro" id="IPR018300">
    <property type="entry name" value="Aminotrans_IV_CS"/>
</dbReference>
<evidence type="ECO:0000256" key="4">
    <source>
        <dbReference type="RuleBase" id="RU004106"/>
    </source>
</evidence>
<dbReference type="NCBIfam" id="NF005800">
    <property type="entry name" value="PRK07650.1"/>
    <property type="match status" value="1"/>
</dbReference>
<protein>
    <submittedName>
        <fullName evidence="6">Aminodeoxychorismate lyase</fullName>
        <ecNumber evidence="6">4.1.3.38</ecNumber>
    </submittedName>
</protein>
<evidence type="ECO:0000256" key="2">
    <source>
        <dbReference type="ARBA" id="ARBA00009320"/>
    </source>
</evidence>